<evidence type="ECO:0000256" key="9">
    <source>
        <dbReference type="ARBA" id="ARBA00023316"/>
    </source>
</evidence>
<keyword evidence="5 10" id="KW-0812">Transmembrane</keyword>
<comment type="caution">
    <text evidence="11">The sequence shown here is derived from an EMBL/GenBank/DDBJ whole genome shotgun (WGS) entry which is preliminary data.</text>
</comment>
<dbReference type="GO" id="GO:0000030">
    <property type="term" value="F:mannosyltransferase activity"/>
    <property type="evidence" value="ECO:0007669"/>
    <property type="project" value="InterPro"/>
</dbReference>
<gene>
    <name evidence="11" type="ORF">CANVERA_P1267</name>
</gene>
<dbReference type="Pfam" id="PF12141">
    <property type="entry name" value="BMT"/>
    <property type="match status" value="1"/>
</dbReference>
<feature type="transmembrane region" description="Helical" evidence="10">
    <location>
        <begin position="14"/>
        <end position="36"/>
    </location>
</feature>
<evidence type="ECO:0000256" key="3">
    <source>
        <dbReference type="ARBA" id="ARBA00022676"/>
    </source>
</evidence>
<comment type="similarity">
    <text evidence="2">Belongs to the BMT family.</text>
</comment>
<dbReference type="OrthoDB" id="3631276at2759"/>
<name>A0A9W4TTH6_9ASCO</name>
<organism evidence="11 12">
    <name type="scientific">Candida verbasci</name>
    <dbReference type="NCBI Taxonomy" id="1227364"/>
    <lineage>
        <taxon>Eukaryota</taxon>
        <taxon>Fungi</taxon>
        <taxon>Dikarya</taxon>
        <taxon>Ascomycota</taxon>
        <taxon>Saccharomycotina</taxon>
        <taxon>Pichiomycetes</taxon>
        <taxon>Debaryomycetaceae</taxon>
        <taxon>Candida/Lodderomyces clade</taxon>
        <taxon>Candida</taxon>
    </lineage>
</organism>
<sequence>MINRWFTRKLRRQLIYWCSATIFAFIIFKLLLHFNFINSPGQVYKNQVIFPASFPSNEDIQSFVNNHKQFFNKNALGNPSYHKAVEEIPKIQQSIFKKYSFTVFNSKKDIDLNLKKCDQLSSKSFVEIDEAKDMKSSLHKILSNVLQEIEAGTNPYLSEIAPFLLPELRLQLKMNIVDKFWFKIAGSSVYLEDYGVHFMISRILYSPKGVRNQPIISLTYAQLFDKEWNELINTKLLVPTNDNSFKILQFPYFLPIPFYHDIDNITGKYYGPEDPRLILVKNKVGYHEPIVVFNAYHKRMGHFDDDEDELVLSAQFFRSMFLCWPWQFQQGKEEVGSESDQVYNKIVELKIKDFPKVKNQKNWTPFISHTDHLKNGYDSSIYFVYRWANLDIVKCNLDGSCDFHDRLNDKLSPKNQVGPLRGGTQLINLNQIAADIIPKNREIFIGFARAHLDQCGCGSVMYRPNLVIVVKDKVKNKELYKVSHVSSSLEFNLPVIGWKLHDPTDLCFKSNIVLPNGISQWNVDKIESVDGKWIVNDQLTMLLSLSDYTIHKLNIKGLLQAIIDLPDNSLFKKPGKENNDKMKKRLQIPTLDFETHKYELPGFNNDNIVCALQASVDYCFNYGLKQQFFKSFNMKDETLDDDEEVDESVTDPKIAEYMQLVEYYGLRGSL</sequence>
<evidence type="ECO:0000256" key="4">
    <source>
        <dbReference type="ARBA" id="ARBA00022679"/>
    </source>
</evidence>
<evidence type="ECO:0000256" key="2">
    <source>
        <dbReference type="ARBA" id="ARBA00009486"/>
    </source>
</evidence>
<keyword evidence="6" id="KW-0735">Signal-anchor</keyword>
<evidence type="ECO:0000256" key="6">
    <source>
        <dbReference type="ARBA" id="ARBA00022968"/>
    </source>
</evidence>
<accession>A0A9W4TTH6</accession>
<keyword evidence="9" id="KW-0961">Cell wall biogenesis/degradation</keyword>
<dbReference type="AlphaFoldDB" id="A0A9W4TTH6"/>
<keyword evidence="12" id="KW-1185">Reference proteome</keyword>
<protein>
    <submittedName>
        <fullName evidence="11">Uncharacterized protein</fullName>
    </submittedName>
</protein>
<evidence type="ECO:0000313" key="11">
    <source>
        <dbReference type="EMBL" id="CAI5756749.1"/>
    </source>
</evidence>
<keyword evidence="3" id="KW-0328">Glycosyltransferase</keyword>
<proteinExistence type="inferred from homology"/>
<keyword evidence="7 10" id="KW-1133">Transmembrane helix</keyword>
<dbReference type="GO" id="GO:0016020">
    <property type="term" value="C:membrane"/>
    <property type="evidence" value="ECO:0007669"/>
    <property type="project" value="UniProtKB-SubCell"/>
</dbReference>
<dbReference type="GO" id="GO:0071555">
    <property type="term" value="P:cell wall organization"/>
    <property type="evidence" value="ECO:0007669"/>
    <property type="project" value="UniProtKB-KW"/>
</dbReference>
<evidence type="ECO:0000256" key="8">
    <source>
        <dbReference type="ARBA" id="ARBA00023136"/>
    </source>
</evidence>
<keyword evidence="4" id="KW-0808">Transferase</keyword>
<comment type="subcellular location">
    <subcellularLocation>
        <location evidence="1">Membrane</location>
        <topology evidence="1">Single-pass type II membrane protein</topology>
    </subcellularLocation>
</comment>
<evidence type="ECO:0000256" key="7">
    <source>
        <dbReference type="ARBA" id="ARBA00022989"/>
    </source>
</evidence>
<dbReference type="InterPro" id="IPR021988">
    <property type="entry name" value="BMT1"/>
</dbReference>
<dbReference type="Proteomes" id="UP001152885">
    <property type="component" value="Unassembled WGS sequence"/>
</dbReference>
<evidence type="ECO:0000256" key="5">
    <source>
        <dbReference type="ARBA" id="ARBA00022692"/>
    </source>
</evidence>
<evidence type="ECO:0000256" key="10">
    <source>
        <dbReference type="SAM" id="Phobius"/>
    </source>
</evidence>
<reference evidence="11" key="1">
    <citation type="submission" date="2022-12" db="EMBL/GenBank/DDBJ databases">
        <authorList>
            <person name="Brejova B."/>
        </authorList>
    </citation>
    <scope>NUCLEOTIDE SEQUENCE</scope>
</reference>
<keyword evidence="8 10" id="KW-0472">Membrane</keyword>
<evidence type="ECO:0000313" key="12">
    <source>
        <dbReference type="Proteomes" id="UP001152885"/>
    </source>
</evidence>
<dbReference type="EMBL" id="CANTUO010000001">
    <property type="protein sequence ID" value="CAI5756749.1"/>
    <property type="molecule type" value="Genomic_DNA"/>
</dbReference>
<evidence type="ECO:0000256" key="1">
    <source>
        <dbReference type="ARBA" id="ARBA00004606"/>
    </source>
</evidence>